<dbReference type="Proteomes" id="UP000183107">
    <property type="component" value="Unassembled WGS sequence"/>
</dbReference>
<organism evidence="1 2">
    <name type="scientific">Nitrosospira briensis</name>
    <dbReference type="NCBI Taxonomy" id="35799"/>
    <lineage>
        <taxon>Bacteria</taxon>
        <taxon>Pseudomonadati</taxon>
        <taxon>Pseudomonadota</taxon>
        <taxon>Betaproteobacteria</taxon>
        <taxon>Nitrosomonadales</taxon>
        <taxon>Nitrosomonadaceae</taxon>
        <taxon>Nitrosospira</taxon>
    </lineage>
</organism>
<reference evidence="2" key="1">
    <citation type="submission" date="2016-10" db="EMBL/GenBank/DDBJ databases">
        <authorList>
            <person name="Varghese N."/>
        </authorList>
    </citation>
    <scope>NUCLEOTIDE SEQUENCE [LARGE SCALE GENOMIC DNA]</scope>
    <source>
        <strain evidence="2">Nsp8</strain>
    </source>
</reference>
<accession>A0A1I5FET7</accession>
<protein>
    <submittedName>
        <fullName evidence="1">Uncharacterized protein</fullName>
    </submittedName>
</protein>
<evidence type="ECO:0000313" key="2">
    <source>
        <dbReference type="Proteomes" id="UP000183107"/>
    </source>
</evidence>
<sequence length="475" mass="53408">MPDLPAVPPHKRYSSRGKIGKQGSYFIAGMVPMLARVRPGFRLLEPRTQYGIAGLLWQASSKRRKHARYDGAVFFTYQELDKKFGRGRFQALNSELDLFDVFPYDCKDQHTRGYKLKPDILKAQHSMLKHIRTRRPSVRLLFEDGRRMRSIPNAVASKDMAGITASKWTGAARMMPTPIDRARLSQLVQWLEMQIEINTADLFSAEEIPGLKHMVEIAGKILALASTDVAGPGFVMQRYVESDSGRLYAQNVNLQTAPRLIKQSALHGLWEYDIQNCHYSIFDQMAQRAGYEAQNIKRYLAGTSHTRLGIAHRMGITDKQAKVCLLAIMYGARANVFPENAIPEEIGEAAARLLFQDPVFRNIHEDIKRGRKIILAAQRPSRGVIFNAVGKSISVSKGVPERLAHLIQGVEASILKEVLDLHGADIVLLQHDGFASSKRLDVTPLAQTIHEKTGYHITLEENQISIPPDLNKTRL</sequence>
<proteinExistence type="predicted"/>
<evidence type="ECO:0000313" key="1">
    <source>
        <dbReference type="EMBL" id="SFO21841.1"/>
    </source>
</evidence>
<keyword evidence="2" id="KW-1185">Reference proteome</keyword>
<dbReference type="AlphaFoldDB" id="A0A1I5FET7"/>
<gene>
    <name evidence="1" type="ORF">SAMN05216386_2977</name>
</gene>
<name>A0A1I5FET7_9PROT</name>
<dbReference type="EMBL" id="FOVJ01000012">
    <property type="protein sequence ID" value="SFO21841.1"/>
    <property type="molecule type" value="Genomic_DNA"/>
</dbReference>
<dbReference type="OrthoDB" id="9152158at2"/>
<dbReference type="RefSeq" id="WP_143072015.1">
    <property type="nucleotide sequence ID" value="NZ_FOVJ01000012.1"/>
</dbReference>